<keyword evidence="9" id="KW-1185">Reference proteome</keyword>
<reference evidence="8 9" key="1">
    <citation type="submission" date="2018-01" db="EMBL/GenBank/DDBJ databases">
        <title>The draft genome sequence of Halioglobus lutimaris HF004.</title>
        <authorList>
            <person name="Du Z.-J."/>
            <person name="Shi M.-J."/>
        </authorList>
    </citation>
    <scope>NUCLEOTIDE SEQUENCE [LARGE SCALE GENOMIC DNA]</scope>
    <source>
        <strain evidence="8 9">HF004</strain>
    </source>
</reference>
<feature type="transmembrane region" description="Helical" evidence="6">
    <location>
        <begin position="277"/>
        <end position="299"/>
    </location>
</feature>
<dbReference type="Gene3D" id="1.20.1640.10">
    <property type="entry name" value="Multidrug efflux transporter AcrB transmembrane domain"/>
    <property type="match status" value="2"/>
</dbReference>
<proteinExistence type="predicted"/>
<comment type="subcellular location">
    <subcellularLocation>
        <location evidence="1">Cell membrane</location>
        <topology evidence="1">Multi-pass membrane protein</topology>
    </subcellularLocation>
</comment>
<sequence>MLALALLRWPQPPWLSTDFQHLLPETNKQYWTGQANKAVAASLESEVLLLVRGPENAPVGRFLAEAVVQLEEAGFAEEGFELSEARRWQALARTLQPFSRGLLRPGDFISLDNDAQGYLRGLRALLYSPLGGPFLAGLQEDPLGLFRNYLQSAAPNSASVDSAVGVTEIRVIRVPRAMSGFNRLAGLYQQYGSLRERAQNQGLEFHAVGAPLYSAYGVESGRREMSTIGGASLLLLATLLVWVLGSVRGLGLMLLSVGVGVAAGLSVTVLVLGEIHILTLVFGASLVGISADYSFHYLAHSRLPGWTPAEGLVPVYRGLLLGVLSSATAFAALTLLPFPGVRQIGLFMASGLFGSFLTVCLLYPSLYRGSASARELPRFLQGRPLAYVWWFAPVTVVVLAMPGLLLLHSQDDVRDFYAVPAELQYDEDLIGRLRGNINGSQYLLVQAADENALLTLEEQLRRELDVTLTGISQLVPSVEAQLASLSLQRRLSRQGVTEAFLASLGFDQNFIDSWQAALMAPYEPLALKDLQVLDLPLGTGGFLGCRDGQCASWMRMDGEPGSADIERLAALAAAVRVVDPIEDINQLMGEYRRGILASLLLGSLAVMILLVLTLGPLRALHILALPVAACLGSLGAIGYIQGYYGIINMLALLLVLGVGLDYGIFRGVTAPAKQGATSLAISLSAVTSILVFGMLALSDTPVIAEFGLTIALGLTLAYILSWFSTGWDDS</sequence>
<dbReference type="AlphaFoldDB" id="A0A2N5WZJ3"/>
<gene>
    <name evidence="8" type="ORF">C0039_15770</name>
</gene>
<evidence type="ECO:0000313" key="9">
    <source>
        <dbReference type="Proteomes" id="UP000235005"/>
    </source>
</evidence>
<dbReference type="PANTHER" id="PTHR33406:SF13">
    <property type="entry name" value="MEMBRANE PROTEIN YDFJ"/>
    <property type="match status" value="1"/>
</dbReference>
<evidence type="ECO:0000256" key="3">
    <source>
        <dbReference type="ARBA" id="ARBA00022692"/>
    </source>
</evidence>
<dbReference type="PANTHER" id="PTHR33406">
    <property type="entry name" value="MEMBRANE PROTEIN MJ1562-RELATED"/>
    <property type="match status" value="1"/>
</dbReference>
<keyword evidence="3 6" id="KW-0812">Transmembrane</keyword>
<keyword evidence="5 6" id="KW-0472">Membrane</keyword>
<feature type="transmembrane region" description="Helical" evidence="6">
    <location>
        <begin position="677"/>
        <end position="697"/>
    </location>
</feature>
<keyword evidence="2" id="KW-1003">Cell membrane</keyword>
<evidence type="ECO:0000313" key="8">
    <source>
        <dbReference type="EMBL" id="PLW67661.1"/>
    </source>
</evidence>
<organism evidence="8 9">
    <name type="scientific">Pseudohalioglobus lutimaris</name>
    <dbReference type="NCBI Taxonomy" id="1737061"/>
    <lineage>
        <taxon>Bacteria</taxon>
        <taxon>Pseudomonadati</taxon>
        <taxon>Pseudomonadota</taxon>
        <taxon>Gammaproteobacteria</taxon>
        <taxon>Cellvibrionales</taxon>
        <taxon>Halieaceae</taxon>
        <taxon>Pseudohalioglobus</taxon>
    </lineage>
</organism>
<feature type="transmembrane region" description="Helical" evidence="6">
    <location>
        <begin position="595"/>
        <end position="614"/>
    </location>
</feature>
<feature type="domain" description="Membrane transport protein MMPL" evidence="7">
    <location>
        <begin position="197"/>
        <end position="390"/>
    </location>
</feature>
<protein>
    <recommendedName>
        <fullName evidence="7">Membrane transport protein MMPL domain-containing protein</fullName>
    </recommendedName>
</protein>
<dbReference type="SUPFAM" id="SSF82866">
    <property type="entry name" value="Multidrug efflux transporter AcrB transmembrane domain"/>
    <property type="match status" value="2"/>
</dbReference>
<dbReference type="Pfam" id="PF03176">
    <property type="entry name" value="MMPL"/>
    <property type="match status" value="1"/>
</dbReference>
<evidence type="ECO:0000256" key="5">
    <source>
        <dbReference type="ARBA" id="ARBA00023136"/>
    </source>
</evidence>
<keyword evidence="4 6" id="KW-1133">Transmembrane helix</keyword>
<comment type="caution">
    <text evidence="8">The sequence shown here is derived from an EMBL/GenBank/DDBJ whole genome shotgun (WGS) entry which is preliminary data.</text>
</comment>
<accession>A0A2N5WZJ3</accession>
<feature type="transmembrane region" description="Helical" evidence="6">
    <location>
        <begin position="647"/>
        <end position="665"/>
    </location>
</feature>
<feature type="transmembrane region" description="Helical" evidence="6">
    <location>
        <begin position="702"/>
        <end position="723"/>
    </location>
</feature>
<feature type="transmembrane region" description="Helical" evidence="6">
    <location>
        <begin position="250"/>
        <end position="272"/>
    </location>
</feature>
<dbReference type="Proteomes" id="UP000235005">
    <property type="component" value="Unassembled WGS sequence"/>
</dbReference>
<evidence type="ECO:0000256" key="2">
    <source>
        <dbReference type="ARBA" id="ARBA00022475"/>
    </source>
</evidence>
<feature type="transmembrane region" description="Helical" evidence="6">
    <location>
        <begin position="620"/>
        <end position="640"/>
    </location>
</feature>
<evidence type="ECO:0000256" key="6">
    <source>
        <dbReference type="SAM" id="Phobius"/>
    </source>
</evidence>
<dbReference type="InterPro" id="IPR004869">
    <property type="entry name" value="MMPL_dom"/>
</dbReference>
<feature type="transmembrane region" description="Helical" evidence="6">
    <location>
        <begin position="225"/>
        <end position="244"/>
    </location>
</feature>
<name>A0A2N5WZJ3_9GAMM</name>
<feature type="transmembrane region" description="Helical" evidence="6">
    <location>
        <begin position="387"/>
        <end position="407"/>
    </location>
</feature>
<evidence type="ECO:0000259" key="7">
    <source>
        <dbReference type="Pfam" id="PF03176"/>
    </source>
</evidence>
<feature type="transmembrane region" description="Helical" evidence="6">
    <location>
        <begin position="345"/>
        <end position="367"/>
    </location>
</feature>
<feature type="transmembrane region" description="Helical" evidence="6">
    <location>
        <begin position="319"/>
        <end position="338"/>
    </location>
</feature>
<evidence type="ECO:0000256" key="4">
    <source>
        <dbReference type="ARBA" id="ARBA00022989"/>
    </source>
</evidence>
<dbReference type="InterPro" id="IPR050545">
    <property type="entry name" value="Mycobact_MmpL"/>
</dbReference>
<dbReference type="EMBL" id="PKUS01000025">
    <property type="protein sequence ID" value="PLW67661.1"/>
    <property type="molecule type" value="Genomic_DNA"/>
</dbReference>
<evidence type="ECO:0000256" key="1">
    <source>
        <dbReference type="ARBA" id="ARBA00004651"/>
    </source>
</evidence>
<dbReference type="GO" id="GO:0005886">
    <property type="term" value="C:plasma membrane"/>
    <property type="evidence" value="ECO:0007669"/>
    <property type="project" value="UniProtKB-SubCell"/>
</dbReference>